<gene>
    <name evidence="7" type="ORF">EQG49_08520</name>
</gene>
<evidence type="ECO:0000256" key="1">
    <source>
        <dbReference type="ARBA" id="ARBA00010333"/>
    </source>
</evidence>
<feature type="domain" description="Solute-binding protein family 3/N-terminal" evidence="5">
    <location>
        <begin position="45"/>
        <end position="268"/>
    </location>
</feature>
<dbReference type="GO" id="GO:0005576">
    <property type="term" value="C:extracellular region"/>
    <property type="evidence" value="ECO:0007669"/>
    <property type="project" value="TreeGrafter"/>
</dbReference>
<dbReference type="SUPFAM" id="SSF53850">
    <property type="entry name" value="Periplasmic binding protein-like II"/>
    <property type="match status" value="1"/>
</dbReference>
<dbReference type="Gene3D" id="3.40.190.10">
    <property type="entry name" value="Periplasmic binding protein-like II"/>
    <property type="match status" value="2"/>
</dbReference>
<evidence type="ECO:0000256" key="4">
    <source>
        <dbReference type="SAM" id="SignalP"/>
    </source>
</evidence>
<feature type="chain" id="PRO_5038930466" evidence="4">
    <location>
        <begin position="24"/>
        <end position="279"/>
    </location>
</feature>
<evidence type="ECO:0000256" key="3">
    <source>
        <dbReference type="ARBA" id="ARBA00022729"/>
    </source>
</evidence>
<feature type="domain" description="Ionotropic glutamate receptor C-terminal" evidence="6">
    <location>
        <begin position="61"/>
        <end position="267"/>
    </location>
</feature>
<sequence>MTKRLIKIVALFAAVAALMVVVAGCGTEAAVSKANQLTRIKNEKEMIWGVKADTKLFGLMNIKTGNVEGFDIDMAKAITKRIDPKAKATFIQVTSQTRIPLLKNGNIEGIIATMTITPEREEVVDFSKPYFNAGQSLLVMKSSKIKNIRDLNHKGATVLGTVGSNSVLNVKKFAPKARVLQLQDYAQALTALKSGQGDALTTDNGILYGMSEDNPSTRVVGGTFTKEPYGIAMDKGQGDLKNAINKAIDEIHADGTYNKLIEKWFGNVPGFDWRSLLND</sequence>
<dbReference type="InterPro" id="IPR001638">
    <property type="entry name" value="Solute-binding_3/MltF_N"/>
</dbReference>
<dbReference type="SMART" id="SM00062">
    <property type="entry name" value="PBPb"/>
    <property type="match status" value="1"/>
</dbReference>
<dbReference type="PANTHER" id="PTHR30085:SF6">
    <property type="entry name" value="ABC TRANSPORTER GLUTAMINE-BINDING PROTEIN GLNH"/>
    <property type="match status" value="1"/>
</dbReference>
<reference evidence="8" key="1">
    <citation type="submission" date="2019-03" db="EMBL/GenBank/DDBJ databases">
        <title>Weissella sp. 26KH-42 Genome sequencing.</title>
        <authorList>
            <person name="Heo J."/>
            <person name="Kim S.-J."/>
            <person name="Kim J.-S."/>
            <person name="Hong S.-B."/>
            <person name="Kwon S.-W."/>
        </authorList>
    </citation>
    <scope>NUCLEOTIDE SEQUENCE [LARGE SCALE GENOMIC DNA]</scope>
    <source>
        <strain evidence="8">26KH-42</strain>
    </source>
</reference>
<dbReference type="GO" id="GO:0006865">
    <property type="term" value="P:amino acid transport"/>
    <property type="evidence" value="ECO:0007669"/>
    <property type="project" value="TreeGrafter"/>
</dbReference>
<organism evidence="7 8">
    <name type="scientific">Periweissella cryptocerci</name>
    <dbReference type="NCBI Taxonomy" id="2506420"/>
    <lineage>
        <taxon>Bacteria</taxon>
        <taxon>Bacillati</taxon>
        <taxon>Bacillota</taxon>
        <taxon>Bacilli</taxon>
        <taxon>Lactobacillales</taxon>
        <taxon>Lactobacillaceae</taxon>
        <taxon>Periweissella</taxon>
    </lineage>
</organism>
<dbReference type="RefSeq" id="WP_133363591.1">
    <property type="nucleotide sequence ID" value="NZ_CP037940.1"/>
</dbReference>
<evidence type="ECO:0000259" key="5">
    <source>
        <dbReference type="SMART" id="SM00062"/>
    </source>
</evidence>
<dbReference type="GO" id="GO:0030288">
    <property type="term" value="C:outer membrane-bounded periplasmic space"/>
    <property type="evidence" value="ECO:0007669"/>
    <property type="project" value="TreeGrafter"/>
</dbReference>
<comment type="similarity">
    <text evidence="1">Belongs to the bacterial solute-binding protein 3 family.</text>
</comment>
<accession>A0A4P6YUP4</accession>
<name>A0A4P6YUP4_9LACO</name>
<evidence type="ECO:0000259" key="6">
    <source>
        <dbReference type="SMART" id="SM00079"/>
    </source>
</evidence>
<dbReference type="InterPro" id="IPR051455">
    <property type="entry name" value="Bact_solute-bind_prot3"/>
</dbReference>
<dbReference type="PROSITE" id="PS51257">
    <property type="entry name" value="PROKAR_LIPOPROTEIN"/>
    <property type="match status" value="1"/>
</dbReference>
<evidence type="ECO:0000256" key="2">
    <source>
        <dbReference type="ARBA" id="ARBA00022448"/>
    </source>
</evidence>
<protein>
    <submittedName>
        <fullName evidence="7">Glutamate ABC transporter substrate-binding protein</fullName>
    </submittedName>
</protein>
<keyword evidence="2" id="KW-0813">Transport</keyword>
<feature type="signal peptide" evidence="4">
    <location>
        <begin position="1"/>
        <end position="23"/>
    </location>
</feature>
<dbReference type="CDD" id="cd13690">
    <property type="entry name" value="PBP2_GluB"/>
    <property type="match status" value="1"/>
</dbReference>
<evidence type="ECO:0000313" key="8">
    <source>
        <dbReference type="Proteomes" id="UP000292886"/>
    </source>
</evidence>
<dbReference type="SMART" id="SM00079">
    <property type="entry name" value="PBPe"/>
    <property type="match status" value="1"/>
</dbReference>
<dbReference type="AlphaFoldDB" id="A0A4P6YUP4"/>
<dbReference type="EMBL" id="CP037940">
    <property type="protein sequence ID" value="QBO36514.1"/>
    <property type="molecule type" value="Genomic_DNA"/>
</dbReference>
<evidence type="ECO:0000313" key="7">
    <source>
        <dbReference type="EMBL" id="QBO36514.1"/>
    </source>
</evidence>
<dbReference type="Proteomes" id="UP000292886">
    <property type="component" value="Chromosome"/>
</dbReference>
<dbReference type="GO" id="GO:0016020">
    <property type="term" value="C:membrane"/>
    <property type="evidence" value="ECO:0007669"/>
    <property type="project" value="InterPro"/>
</dbReference>
<keyword evidence="8" id="KW-1185">Reference proteome</keyword>
<dbReference type="Pfam" id="PF00497">
    <property type="entry name" value="SBP_bac_3"/>
    <property type="match status" value="1"/>
</dbReference>
<dbReference type="PANTHER" id="PTHR30085">
    <property type="entry name" value="AMINO ACID ABC TRANSPORTER PERMEASE"/>
    <property type="match status" value="1"/>
</dbReference>
<dbReference type="InterPro" id="IPR001320">
    <property type="entry name" value="Iontro_rcpt_C"/>
</dbReference>
<dbReference type="GO" id="GO:0015276">
    <property type="term" value="F:ligand-gated monoatomic ion channel activity"/>
    <property type="evidence" value="ECO:0007669"/>
    <property type="project" value="InterPro"/>
</dbReference>
<dbReference type="OrthoDB" id="115856at2"/>
<dbReference type="KEGG" id="wei:EQG49_08520"/>
<keyword evidence="3 4" id="KW-0732">Signal</keyword>
<proteinExistence type="inferred from homology"/>